<feature type="domain" description="ABC-type transport auxiliary lipoprotein component" evidence="2">
    <location>
        <begin position="39"/>
        <end position="198"/>
    </location>
</feature>
<comment type="caution">
    <text evidence="3">The sequence shown here is derived from an EMBL/GenBank/DDBJ whole genome shotgun (WGS) entry which is preliminary data.</text>
</comment>
<dbReference type="InterPro" id="IPR005586">
    <property type="entry name" value="ABC_trans_aux"/>
</dbReference>
<evidence type="ECO:0000313" key="4">
    <source>
        <dbReference type="Proteomes" id="UP000186894"/>
    </source>
</evidence>
<dbReference type="Proteomes" id="UP000186894">
    <property type="component" value="Unassembled WGS sequence"/>
</dbReference>
<name>A0A1Q8ZPY9_9HYPH</name>
<feature type="signal peptide" evidence="1">
    <location>
        <begin position="1"/>
        <end position="28"/>
    </location>
</feature>
<dbReference type="Gene3D" id="3.40.50.10610">
    <property type="entry name" value="ABC-type transport auxiliary lipoprotein component"/>
    <property type="match status" value="1"/>
</dbReference>
<dbReference type="AlphaFoldDB" id="A0A1Q8ZPY9"/>
<reference evidence="3 4" key="1">
    <citation type="submission" date="2016-09" db="EMBL/GenBank/DDBJ databases">
        <title>Rhizobium oryziradicis sp. nov., isolated from the root of rice.</title>
        <authorList>
            <person name="Zhao J."/>
            <person name="Zhang X."/>
        </authorList>
    </citation>
    <scope>NUCLEOTIDE SEQUENCE [LARGE SCALE GENOMIC DNA]</scope>
    <source>
        <strain evidence="3 4">N19</strain>
    </source>
</reference>
<dbReference type="STRING" id="1867956.BJF95_20895"/>
<gene>
    <name evidence="3" type="ORF">BJF95_20895</name>
</gene>
<accession>A0A1Q8ZPY9</accession>
<protein>
    <submittedName>
        <fullName evidence="3">ABC transporter</fullName>
    </submittedName>
</protein>
<dbReference type="Pfam" id="PF03886">
    <property type="entry name" value="ABC_trans_aux"/>
    <property type="match status" value="1"/>
</dbReference>
<sequence length="205" mass="21960">MSYSKVFERPFAALRTVCALSLIGVMLAGCGAGTNNDTYDLASVRITPPKAGVTKRQLLVANPTALKMLDSDMVVVRVSGTEVQYLAKSQWGDKLPLMVQSKLVEAFDSTHKLAGVGKPGQGLAIDYQLISDIRTFEIDTNGGRRANVVISVKLLNDRNGTVVSQQVFSATVPARGETNQALINALSQAFGKVTSDIVTWTLSTI</sequence>
<dbReference type="OrthoDB" id="9808689at2"/>
<dbReference type="RefSeq" id="WP_075641108.1">
    <property type="nucleotide sequence ID" value="NZ_MKIM01000028.1"/>
</dbReference>
<evidence type="ECO:0000259" key="2">
    <source>
        <dbReference type="Pfam" id="PF03886"/>
    </source>
</evidence>
<dbReference type="SUPFAM" id="SSF159594">
    <property type="entry name" value="XCC0632-like"/>
    <property type="match status" value="1"/>
</dbReference>
<dbReference type="EMBL" id="MKIM01000028">
    <property type="protein sequence ID" value="OLP43787.1"/>
    <property type="molecule type" value="Genomic_DNA"/>
</dbReference>
<feature type="chain" id="PRO_5012977422" evidence="1">
    <location>
        <begin position="29"/>
        <end position="205"/>
    </location>
</feature>
<keyword evidence="4" id="KW-1185">Reference proteome</keyword>
<evidence type="ECO:0000256" key="1">
    <source>
        <dbReference type="SAM" id="SignalP"/>
    </source>
</evidence>
<dbReference type="PROSITE" id="PS51257">
    <property type="entry name" value="PROKAR_LIPOPROTEIN"/>
    <property type="match status" value="1"/>
</dbReference>
<keyword evidence="1" id="KW-0732">Signal</keyword>
<proteinExistence type="predicted"/>
<organism evidence="3 4">
    <name type="scientific">Rhizobium oryziradicis</name>
    <dbReference type="NCBI Taxonomy" id="1867956"/>
    <lineage>
        <taxon>Bacteria</taxon>
        <taxon>Pseudomonadati</taxon>
        <taxon>Pseudomonadota</taxon>
        <taxon>Alphaproteobacteria</taxon>
        <taxon>Hyphomicrobiales</taxon>
        <taxon>Rhizobiaceae</taxon>
        <taxon>Rhizobium/Agrobacterium group</taxon>
        <taxon>Rhizobium</taxon>
    </lineage>
</organism>
<evidence type="ECO:0000313" key="3">
    <source>
        <dbReference type="EMBL" id="OLP43787.1"/>
    </source>
</evidence>